<dbReference type="GO" id="GO:0000447">
    <property type="term" value="P:endonucleolytic cleavage in ITS1 to separate SSU-rRNA from 5.8S rRNA and LSU-rRNA from tricistronic rRNA transcript (SSU-rRNA, 5.8S rRNA, LSU-rRNA)"/>
    <property type="evidence" value="ECO:0007669"/>
    <property type="project" value="TreeGrafter"/>
</dbReference>
<feature type="compositionally biased region" description="Basic and acidic residues" evidence="1">
    <location>
        <begin position="308"/>
        <end position="333"/>
    </location>
</feature>
<reference evidence="2" key="1">
    <citation type="submission" date="2021-03" db="EMBL/GenBank/DDBJ databases">
        <authorList>
            <person name="Tagirdzhanova G."/>
        </authorList>
    </citation>
    <scope>NUCLEOTIDE SEQUENCE</scope>
</reference>
<accession>A0A8H3EGR3</accession>
<evidence type="ECO:0000313" key="2">
    <source>
        <dbReference type="EMBL" id="CAF9903677.1"/>
    </source>
</evidence>
<evidence type="ECO:0000256" key="1">
    <source>
        <dbReference type="SAM" id="MobiDB-lite"/>
    </source>
</evidence>
<dbReference type="InterPro" id="IPR013893">
    <property type="entry name" value="RNase_P_Rpp40"/>
</dbReference>
<dbReference type="Proteomes" id="UP000664169">
    <property type="component" value="Unassembled WGS sequence"/>
</dbReference>
<dbReference type="OrthoDB" id="63112at2759"/>
<organism evidence="2 3">
    <name type="scientific">Gomphillus americanus</name>
    <dbReference type="NCBI Taxonomy" id="1940652"/>
    <lineage>
        <taxon>Eukaryota</taxon>
        <taxon>Fungi</taxon>
        <taxon>Dikarya</taxon>
        <taxon>Ascomycota</taxon>
        <taxon>Pezizomycotina</taxon>
        <taxon>Lecanoromycetes</taxon>
        <taxon>OSLEUM clade</taxon>
        <taxon>Ostropomycetidae</taxon>
        <taxon>Ostropales</taxon>
        <taxon>Graphidaceae</taxon>
        <taxon>Gomphilloideae</taxon>
        <taxon>Gomphillus</taxon>
    </lineage>
</organism>
<dbReference type="GO" id="GO:0000172">
    <property type="term" value="C:ribonuclease MRP complex"/>
    <property type="evidence" value="ECO:0007669"/>
    <property type="project" value="TreeGrafter"/>
</dbReference>
<dbReference type="PANTHER" id="PTHR15396:SF1">
    <property type="entry name" value="RIBONUCLEASE P PROTEIN SUBUNIT P40"/>
    <property type="match status" value="1"/>
</dbReference>
<dbReference type="GO" id="GO:0000171">
    <property type="term" value="F:ribonuclease MRP activity"/>
    <property type="evidence" value="ECO:0007669"/>
    <property type="project" value="TreeGrafter"/>
</dbReference>
<dbReference type="GO" id="GO:0001682">
    <property type="term" value="P:tRNA 5'-leader removal"/>
    <property type="evidence" value="ECO:0007669"/>
    <property type="project" value="InterPro"/>
</dbReference>
<dbReference type="GO" id="GO:0030681">
    <property type="term" value="C:multimeric ribonuclease P complex"/>
    <property type="evidence" value="ECO:0007669"/>
    <property type="project" value="TreeGrafter"/>
</dbReference>
<name>A0A8H3EGR3_9LECA</name>
<evidence type="ECO:0000313" key="3">
    <source>
        <dbReference type="Proteomes" id="UP000664169"/>
    </source>
</evidence>
<feature type="region of interest" description="Disordered" evidence="1">
    <location>
        <begin position="301"/>
        <end position="343"/>
    </location>
</feature>
<sequence>MKLEELIDGDFFNVYIKTGTSLHASPEIKANPALGNIEMLSQGPPVNETQYSFRDGILRLDMPKHIFQRLGLDGKPIPSGGRKHVPSRMRIEINLRLPSMISGRKGFERIRWAFKNVLNESVTWLFRDCKSAAAASINQTDPQPLETFHSLHRSAHPPTHTALPTTLAPDLTAALPSQTTQASLHHLRFDTLDILDWLSLLTLQSPRVDSADTIDPYLCRYTIPSPSPSPTPPIPLSITTLRWQGFIPATWLSRITALSASILQPNATAWFAINATAIKIDQDENSSDGWCLLTFPERAAQDNDDDLAEKSQQKEDDVESHPSTEDNDPKSHDTGQGIPTTNSSSRDFVIWEFVECISDR</sequence>
<dbReference type="Pfam" id="PF08584">
    <property type="entry name" value="Ribonuc_P_40"/>
    <property type="match status" value="1"/>
</dbReference>
<dbReference type="GO" id="GO:0004526">
    <property type="term" value="F:ribonuclease P activity"/>
    <property type="evidence" value="ECO:0007669"/>
    <property type="project" value="TreeGrafter"/>
</dbReference>
<dbReference type="PANTHER" id="PTHR15396">
    <property type="entry name" value="RIBONUCLEASE P PROTEIN SUBUNIT P40"/>
    <property type="match status" value="1"/>
</dbReference>
<dbReference type="AlphaFoldDB" id="A0A8H3EGR3"/>
<gene>
    <name evidence="2" type="ORF">GOMPHAMPRED_000492</name>
</gene>
<comment type="caution">
    <text evidence="2">The sequence shown here is derived from an EMBL/GenBank/DDBJ whole genome shotgun (WGS) entry which is preliminary data.</text>
</comment>
<keyword evidence="3" id="KW-1185">Reference proteome</keyword>
<protein>
    <submittedName>
        <fullName evidence="2">Uncharacterized protein</fullName>
    </submittedName>
</protein>
<proteinExistence type="predicted"/>
<dbReference type="EMBL" id="CAJPDQ010000001">
    <property type="protein sequence ID" value="CAF9903677.1"/>
    <property type="molecule type" value="Genomic_DNA"/>
</dbReference>